<feature type="compositionally biased region" description="Basic and acidic residues" evidence="1">
    <location>
        <begin position="97"/>
        <end position="109"/>
    </location>
</feature>
<reference evidence="2" key="1">
    <citation type="submission" date="2020-08" db="EMBL/GenBank/DDBJ databases">
        <title>Multicomponent nature underlies the extraordinary mechanical properties of spider dragline silk.</title>
        <authorList>
            <person name="Kono N."/>
            <person name="Nakamura H."/>
            <person name="Mori M."/>
            <person name="Yoshida Y."/>
            <person name="Ohtoshi R."/>
            <person name="Malay A.D."/>
            <person name="Moran D.A.P."/>
            <person name="Tomita M."/>
            <person name="Numata K."/>
            <person name="Arakawa K."/>
        </authorList>
    </citation>
    <scope>NUCLEOTIDE SEQUENCE</scope>
</reference>
<dbReference type="EMBL" id="BMAV01022046">
    <property type="protein sequence ID" value="GFY76630.1"/>
    <property type="molecule type" value="Genomic_DNA"/>
</dbReference>
<evidence type="ECO:0000256" key="1">
    <source>
        <dbReference type="SAM" id="MobiDB-lite"/>
    </source>
</evidence>
<feature type="compositionally biased region" description="Basic and acidic residues" evidence="1">
    <location>
        <begin position="39"/>
        <end position="67"/>
    </location>
</feature>
<comment type="caution">
    <text evidence="2">The sequence shown here is derived from an EMBL/GenBank/DDBJ whole genome shotgun (WGS) entry which is preliminary data.</text>
</comment>
<organism evidence="2 3">
    <name type="scientific">Trichonephila inaurata madagascariensis</name>
    <dbReference type="NCBI Taxonomy" id="2747483"/>
    <lineage>
        <taxon>Eukaryota</taxon>
        <taxon>Metazoa</taxon>
        <taxon>Ecdysozoa</taxon>
        <taxon>Arthropoda</taxon>
        <taxon>Chelicerata</taxon>
        <taxon>Arachnida</taxon>
        <taxon>Araneae</taxon>
        <taxon>Araneomorphae</taxon>
        <taxon>Entelegynae</taxon>
        <taxon>Araneoidea</taxon>
        <taxon>Nephilidae</taxon>
        <taxon>Trichonephila</taxon>
        <taxon>Trichonephila inaurata</taxon>
    </lineage>
</organism>
<dbReference type="AlphaFoldDB" id="A0A8X6YP80"/>
<dbReference type="Proteomes" id="UP000886998">
    <property type="component" value="Unassembled WGS sequence"/>
</dbReference>
<sequence>RSSGKKGRKSGGRFRPDRPAPPTPSSEKTGKNSGKKHQKKDEKVRSGDEPTERRGRNPVVEEHGDSGKRRKEEKKSGGRLNVLIDPHTTCTALVKKRTSDGRKDLNEKIQKHHPKHSKRPQGRIRESAKREVDDTGKSKEVPQSVEKGKR</sequence>
<name>A0A8X6YP80_9ARAC</name>
<proteinExistence type="predicted"/>
<feature type="compositionally biased region" description="Basic and acidic residues" evidence="1">
    <location>
        <begin position="123"/>
        <end position="140"/>
    </location>
</feature>
<protein>
    <submittedName>
        <fullName evidence="2">Uncharacterized protein</fullName>
    </submittedName>
</protein>
<feature type="compositionally biased region" description="Basic residues" evidence="1">
    <location>
        <begin position="110"/>
        <end position="122"/>
    </location>
</feature>
<feature type="non-terminal residue" evidence="2">
    <location>
        <position position="1"/>
    </location>
</feature>
<evidence type="ECO:0000313" key="2">
    <source>
        <dbReference type="EMBL" id="GFY76630.1"/>
    </source>
</evidence>
<evidence type="ECO:0000313" key="3">
    <source>
        <dbReference type="Proteomes" id="UP000886998"/>
    </source>
</evidence>
<accession>A0A8X6YP80</accession>
<gene>
    <name evidence="2" type="ORF">TNIN_20831</name>
</gene>
<feature type="compositionally biased region" description="Basic residues" evidence="1">
    <location>
        <begin position="1"/>
        <end position="12"/>
    </location>
</feature>
<keyword evidence="3" id="KW-1185">Reference proteome</keyword>
<feature type="region of interest" description="Disordered" evidence="1">
    <location>
        <begin position="1"/>
        <end position="150"/>
    </location>
</feature>